<proteinExistence type="predicted"/>
<protein>
    <submittedName>
        <fullName evidence="1">SUMO-activating enzyme subunit 1B-1</fullName>
    </submittedName>
</protein>
<sequence>MSFLCFFPQFCKNIVLAGVGSLTLMDDRLVTENATHANFLITAEESKLSGRSLAEVYCNSLREFNPMVHVSVEKGSIWEDLFSPVKLLRPHEPDL</sequence>
<dbReference type="SUPFAM" id="SSF69572">
    <property type="entry name" value="Activating enzymes of the ubiquitin-like proteins"/>
    <property type="match status" value="1"/>
</dbReference>
<organism evidence="1 2">
    <name type="scientific">Platanthera zijinensis</name>
    <dbReference type="NCBI Taxonomy" id="2320716"/>
    <lineage>
        <taxon>Eukaryota</taxon>
        <taxon>Viridiplantae</taxon>
        <taxon>Streptophyta</taxon>
        <taxon>Embryophyta</taxon>
        <taxon>Tracheophyta</taxon>
        <taxon>Spermatophyta</taxon>
        <taxon>Magnoliopsida</taxon>
        <taxon>Liliopsida</taxon>
        <taxon>Asparagales</taxon>
        <taxon>Orchidaceae</taxon>
        <taxon>Orchidoideae</taxon>
        <taxon>Orchideae</taxon>
        <taxon>Orchidinae</taxon>
        <taxon>Platanthera</taxon>
    </lineage>
</organism>
<comment type="caution">
    <text evidence="1">The sequence shown here is derived from an EMBL/GenBank/DDBJ whole genome shotgun (WGS) entry which is preliminary data.</text>
</comment>
<keyword evidence="2" id="KW-1185">Reference proteome</keyword>
<dbReference type="InterPro" id="IPR035985">
    <property type="entry name" value="Ubiquitin-activating_enz"/>
</dbReference>
<gene>
    <name evidence="1" type="primary">SAE1B-1</name>
    <name evidence="1" type="ORF">KSP39_PZI019456</name>
</gene>
<dbReference type="Gene3D" id="3.40.50.720">
    <property type="entry name" value="NAD(P)-binding Rossmann-like Domain"/>
    <property type="match status" value="1"/>
</dbReference>
<evidence type="ECO:0000313" key="2">
    <source>
        <dbReference type="Proteomes" id="UP001418222"/>
    </source>
</evidence>
<evidence type="ECO:0000313" key="1">
    <source>
        <dbReference type="EMBL" id="KAK8924225.1"/>
    </source>
</evidence>
<dbReference type="GO" id="GO:0008641">
    <property type="term" value="F:ubiquitin-like modifier activating enzyme activity"/>
    <property type="evidence" value="ECO:0007669"/>
    <property type="project" value="InterPro"/>
</dbReference>
<accession>A0AAP0B2C4</accession>
<reference evidence="1 2" key="1">
    <citation type="journal article" date="2022" name="Nat. Plants">
        <title>Genomes of leafy and leafless Platanthera orchids illuminate the evolution of mycoheterotrophy.</title>
        <authorList>
            <person name="Li M.H."/>
            <person name="Liu K.W."/>
            <person name="Li Z."/>
            <person name="Lu H.C."/>
            <person name="Ye Q.L."/>
            <person name="Zhang D."/>
            <person name="Wang J.Y."/>
            <person name="Li Y.F."/>
            <person name="Zhong Z.M."/>
            <person name="Liu X."/>
            <person name="Yu X."/>
            <person name="Liu D.K."/>
            <person name="Tu X.D."/>
            <person name="Liu B."/>
            <person name="Hao Y."/>
            <person name="Liao X.Y."/>
            <person name="Jiang Y.T."/>
            <person name="Sun W.H."/>
            <person name="Chen J."/>
            <person name="Chen Y.Q."/>
            <person name="Ai Y."/>
            <person name="Zhai J.W."/>
            <person name="Wu S.S."/>
            <person name="Zhou Z."/>
            <person name="Hsiao Y.Y."/>
            <person name="Wu W.L."/>
            <person name="Chen Y.Y."/>
            <person name="Lin Y.F."/>
            <person name="Hsu J.L."/>
            <person name="Li C.Y."/>
            <person name="Wang Z.W."/>
            <person name="Zhao X."/>
            <person name="Zhong W.Y."/>
            <person name="Ma X.K."/>
            <person name="Ma L."/>
            <person name="Huang J."/>
            <person name="Chen G.Z."/>
            <person name="Huang M.Z."/>
            <person name="Huang L."/>
            <person name="Peng D.H."/>
            <person name="Luo Y.B."/>
            <person name="Zou S.Q."/>
            <person name="Chen S.P."/>
            <person name="Lan S."/>
            <person name="Tsai W.C."/>
            <person name="Van de Peer Y."/>
            <person name="Liu Z.J."/>
        </authorList>
    </citation>
    <scope>NUCLEOTIDE SEQUENCE [LARGE SCALE GENOMIC DNA]</scope>
    <source>
        <strain evidence="1">Lor287</strain>
    </source>
</reference>
<name>A0AAP0B2C4_9ASPA</name>
<dbReference type="Proteomes" id="UP001418222">
    <property type="component" value="Unassembled WGS sequence"/>
</dbReference>
<dbReference type="EMBL" id="JBBWWQ010000017">
    <property type="protein sequence ID" value="KAK8924225.1"/>
    <property type="molecule type" value="Genomic_DNA"/>
</dbReference>
<dbReference type="AlphaFoldDB" id="A0AAP0B2C4"/>